<feature type="signal peptide" evidence="1">
    <location>
        <begin position="1"/>
        <end position="22"/>
    </location>
</feature>
<feature type="chain" id="PRO_5003850547" description="DUF4221 domain-containing protein" evidence="1">
    <location>
        <begin position="23"/>
        <end position="387"/>
    </location>
</feature>
<dbReference type="RefSeq" id="WP_009183324.1">
    <property type="nucleotide sequence ID" value="NZ_AMGM01000003.1"/>
</dbReference>
<organism evidence="2 3">
    <name type="scientific">Cecembia lonarensis (strain CCUG 58316 / KCTC 22772 / LW9)</name>
    <dbReference type="NCBI Taxonomy" id="1225176"/>
    <lineage>
        <taxon>Bacteria</taxon>
        <taxon>Pseudomonadati</taxon>
        <taxon>Bacteroidota</taxon>
        <taxon>Cytophagia</taxon>
        <taxon>Cytophagales</taxon>
        <taxon>Cyclobacteriaceae</taxon>
        <taxon>Cecembia</taxon>
    </lineage>
</organism>
<protein>
    <recommendedName>
        <fullName evidence="4">DUF4221 domain-containing protein</fullName>
    </recommendedName>
</protein>
<keyword evidence="3" id="KW-1185">Reference proteome</keyword>
<gene>
    <name evidence="2" type="ORF">B879_00270</name>
</gene>
<comment type="caution">
    <text evidence="2">The sequence shown here is derived from an EMBL/GenBank/DDBJ whole genome shotgun (WGS) entry which is preliminary data.</text>
</comment>
<dbReference type="SUPFAM" id="SSF63825">
    <property type="entry name" value="YWTD domain"/>
    <property type="match status" value="1"/>
</dbReference>
<dbReference type="AlphaFoldDB" id="K1LKR5"/>
<name>K1LKR5_CECL9</name>
<keyword evidence="1" id="KW-0732">Signal</keyword>
<dbReference type="EMBL" id="AMGM01000003">
    <property type="protein sequence ID" value="EKB50983.1"/>
    <property type="molecule type" value="Genomic_DNA"/>
</dbReference>
<evidence type="ECO:0000313" key="3">
    <source>
        <dbReference type="Proteomes" id="UP000004478"/>
    </source>
</evidence>
<evidence type="ECO:0000313" key="2">
    <source>
        <dbReference type="EMBL" id="EKB50983.1"/>
    </source>
</evidence>
<dbReference type="PROSITE" id="PS51257">
    <property type="entry name" value="PROKAR_LIPOPROTEIN"/>
    <property type="match status" value="1"/>
</dbReference>
<proteinExistence type="predicted"/>
<dbReference type="OrthoDB" id="9826401at2"/>
<evidence type="ECO:0000256" key="1">
    <source>
        <dbReference type="SAM" id="SignalP"/>
    </source>
</evidence>
<reference evidence="2 3" key="1">
    <citation type="journal article" date="2012" name="J. Bacteriol.">
        <title>Draft Genome Sequence of Cecembia lonarensis Strain LW9T, Isolated from Lonar Lake, a Haloalkaline Lake in India.</title>
        <authorList>
            <person name="Shivaji S."/>
            <person name="Ara S."/>
            <person name="Singh A."/>
            <person name="Pinnaka A.K."/>
        </authorList>
    </citation>
    <scope>NUCLEOTIDE SEQUENCE [LARGE SCALE GENOMIC DNA]</scope>
    <source>
        <strain evidence="2 3">LW9</strain>
    </source>
</reference>
<dbReference type="Proteomes" id="UP000004478">
    <property type="component" value="Unassembled WGS sequence"/>
</dbReference>
<evidence type="ECO:0008006" key="4">
    <source>
        <dbReference type="Google" id="ProtNLM"/>
    </source>
</evidence>
<sequence length="387" mass="45459">MKAFFLLFVCFFLVSCSSRNEAEIDLDLHDFQIKFESVLNIRTESPIKSSFQVHQVYEDSLFYGLNPFEEPNVLYVFDLKNEVFVKKIVLDQNLFKVDMMNFLVHRPDSIFFHAFSTKDVYLVNGNGDQIGHWDLDKAQGVNYPGEFGYFLPFSIYHKFYYENEWGHLVLPISDNYFHEERGDSELPKVLIFDIYKNEIVRFIAPPSGRMANRGSASFPGDILIPQILIHNGFLYISYPFDDEINVFELSTGELTLSKNPLNGRELGLYEPKSPEIMSDRSKSWQFRSEMPFFENLSFHPQLELFSRIYQHPYHSEKDPEKTYVRKSTIVYFDKNLYFKGKQDFVPGELGVYKNSSMNKGYLSSKSDFFIESDEFLNHKQIVKFEEL</sequence>
<accession>K1LKR5</accession>